<evidence type="ECO:0000259" key="7">
    <source>
        <dbReference type="Pfam" id="PF01593"/>
    </source>
</evidence>
<feature type="domain" description="Amine oxidase" evidence="7">
    <location>
        <begin position="40"/>
        <end position="490"/>
    </location>
</feature>
<dbReference type="Gene3D" id="3.90.660.10">
    <property type="match status" value="1"/>
</dbReference>
<dbReference type="EC" id="1.13.12.3" evidence="3"/>
<dbReference type="KEGG" id="bgoe:IFJ75_01810"/>
<dbReference type="InterPro" id="IPR036188">
    <property type="entry name" value="FAD/NAD-bd_sf"/>
</dbReference>
<sequence>MYMAMRAMGLVDDGVAHAETPSLRPGSGNGSSVVILGAGLAGLSAAWELKKAGYAVTVLEARDRVGGRNWTVRRGSKIAHTDKPEQTCTFEDGQYFNAGPARIPSHHQATLGYCQELGVEMEVLVNHSDSALIQADGFNGGKPMQMRQAIHNVRGHVASLLAKGVRNGGVDTALTAEDQARLVENLIGWGGLDADLAFRHSESSGLLVEPGAGDVVGKPRDAMVLASLLHPMAWGAPTFHDIIDMQATMLQPVGGMDRIPMAFAGKLGRAITLNAQVTGLKRKGAGVEVAWMDRAGATHATTADHCICTIPFPVLAGIENDFSSNRQAVIKNAVYGDSTKIAFQSPRFWEARDQIYGGLSFTDRDTLMTWYPSGRFLHPTGVLVAGYSFAGPATRLGSLPLAEGQAYARETVERLHPGQSGKLTDGVTVHWGKVPFNLGIAGEVAQEDPAGYTLMNDPDGPYLFAGEHLSHVGAWQQGAIVSGWRAVNAIAARRASQSLAQPA</sequence>
<dbReference type="Pfam" id="PF01593">
    <property type="entry name" value="Amino_oxidase"/>
    <property type="match status" value="1"/>
</dbReference>
<comment type="catalytic activity">
    <reaction evidence="6">
        <text>L-tryptophan + O2 = indole-3-acetamide + CO2 + H2O</text>
        <dbReference type="Rhea" id="RHEA:16165"/>
        <dbReference type="ChEBI" id="CHEBI:15377"/>
        <dbReference type="ChEBI" id="CHEBI:15379"/>
        <dbReference type="ChEBI" id="CHEBI:16031"/>
        <dbReference type="ChEBI" id="CHEBI:16526"/>
        <dbReference type="ChEBI" id="CHEBI:57912"/>
        <dbReference type="EC" id="1.13.12.3"/>
    </reaction>
</comment>
<evidence type="ECO:0000256" key="5">
    <source>
        <dbReference type="ARBA" id="ARBA00023070"/>
    </source>
</evidence>
<comment type="pathway">
    <text evidence="1">Plant hormone metabolism; auxin biosynthesis.</text>
</comment>
<evidence type="ECO:0000256" key="6">
    <source>
        <dbReference type="ARBA" id="ARBA00047321"/>
    </source>
</evidence>
<dbReference type="GO" id="GO:0001716">
    <property type="term" value="F:L-amino-acid oxidase activity"/>
    <property type="evidence" value="ECO:0007669"/>
    <property type="project" value="TreeGrafter"/>
</dbReference>
<dbReference type="InterPro" id="IPR050281">
    <property type="entry name" value="Flavin_monoamine_oxidase"/>
</dbReference>
<organism evidence="8 9">
    <name type="scientific">Brevundimonas goettingensis</name>
    <dbReference type="NCBI Taxonomy" id="2774190"/>
    <lineage>
        <taxon>Bacteria</taxon>
        <taxon>Pseudomonadati</taxon>
        <taxon>Pseudomonadota</taxon>
        <taxon>Alphaproteobacteria</taxon>
        <taxon>Caulobacterales</taxon>
        <taxon>Caulobacteraceae</taxon>
        <taxon>Brevundimonas</taxon>
    </lineage>
</organism>
<gene>
    <name evidence="8" type="ORF">IFJ75_01810</name>
</gene>
<dbReference type="Gene3D" id="3.50.50.60">
    <property type="entry name" value="FAD/NAD(P)-binding domain"/>
    <property type="match status" value="1"/>
</dbReference>
<dbReference type="PANTHER" id="PTHR10742:SF342">
    <property type="entry name" value="AMINE OXIDASE"/>
    <property type="match status" value="1"/>
</dbReference>
<evidence type="ECO:0000256" key="2">
    <source>
        <dbReference type="ARBA" id="ARBA00005833"/>
    </source>
</evidence>
<dbReference type="SUPFAM" id="SSF51905">
    <property type="entry name" value="FAD/NAD(P)-binding domain"/>
    <property type="match status" value="1"/>
</dbReference>
<evidence type="ECO:0000256" key="3">
    <source>
        <dbReference type="ARBA" id="ARBA00012535"/>
    </source>
</evidence>
<dbReference type="Gene3D" id="1.20.1440.240">
    <property type="match status" value="1"/>
</dbReference>
<name>A0A975C3G9_9CAUL</name>
<dbReference type="InterPro" id="IPR002937">
    <property type="entry name" value="Amino_oxidase"/>
</dbReference>
<comment type="similarity">
    <text evidence="2">Belongs to the tryptophan 2-monooxygenase family.</text>
</comment>
<accession>A0A975C3G9</accession>
<dbReference type="SUPFAM" id="SSF54373">
    <property type="entry name" value="FAD-linked reductases, C-terminal domain"/>
    <property type="match status" value="1"/>
</dbReference>
<proteinExistence type="inferred from homology"/>
<evidence type="ECO:0000256" key="1">
    <source>
        <dbReference type="ARBA" id="ARBA00004814"/>
    </source>
</evidence>
<keyword evidence="9" id="KW-1185">Reference proteome</keyword>
<evidence type="ECO:0000313" key="9">
    <source>
        <dbReference type="Proteomes" id="UP000663918"/>
    </source>
</evidence>
<dbReference type="GO" id="GO:0009851">
    <property type="term" value="P:auxin biosynthetic process"/>
    <property type="evidence" value="ECO:0007669"/>
    <property type="project" value="UniProtKB-KW"/>
</dbReference>
<evidence type="ECO:0000256" key="4">
    <source>
        <dbReference type="ARBA" id="ARBA00017871"/>
    </source>
</evidence>
<protein>
    <recommendedName>
        <fullName evidence="4">Tryptophan 2-monooxygenase</fullName>
        <ecNumber evidence="3">1.13.12.3</ecNumber>
    </recommendedName>
</protein>
<keyword evidence="5" id="KW-0073">Auxin biosynthesis</keyword>
<reference evidence="8" key="1">
    <citation type="submission" date="2020-09" db="EMBL/GenBank/DDBJ databases">
        <title>Brevundimonas sp. LVF2 isolated from a puddle in Goettingen, Germany.</title>
        <authorList>
            <person name="Friedrich I."/>
            <person name="Klassen A."/>
            <person name="Hannes N."/>
            <person name="Schneider D."/>
            <person name="Hertel R."/>
            <person name="Daniel R."/>
        </authorList>
    </citation>
    <scope>NUCLEOTIDE SEQUENCE</scope>
    <source>
        <strain evidence="8">LVF2</strain>
    </source>
</reference>
<dbReference type="PANTHER" id="PTHR10742">
    <property type="entry name" value="FLAVIN MONOAMINE OXIDASE"/>
    <property type="match status" value="1"/>
</dbReference>
<dbReference type="Proteomes" id="UP000663918">
    <property type="component" value="Chromosome"/>
</dbReference>
<dbReference type="GO" id="GO:0009063">
    <property type="term" value="P:amino acid catabolic process"/>
    <property type="evidence" value="ECO:0007669"/>
    <property type="project" value="TreeGrafter"/>
</dbReference>
<dbReference type="AlphaFoldDB" id="A0A975C3G9"/>
<dbReference type="GO" id="GO:0050361">
    <property type="term" value="F:tryptophan 2-monooxygenase activity"/>
    <property type="evidence" value="ECO:0007669"/>
    <property type="project" value="UniProtKB-EC"/>
</dbReference>
<dbReference type="EMBL" id="CP062222">
    <property type="protein sequence ID" value="QTC93151.1"/>
    <property type="molecule type" value="Genomic_DNA"/>
</dbReference>
<evidence type="ECO:0000313" key="8">
    <source>
        <dbReference type="EMBL" id="QTC93151.1"/>
    </source>
</evidence>